<reference evidence="2 3" key="1">
    <citation type="submission" date="2015-12" db="EMBL/GenBank/DDBJ databases">
        <authorList>
            <person name="Shamseldin A."/>
            <person name="Moawad H."/>
            <person name="Abd El-Rahim W.M."/>
            <person name="Sadowsky M.J."/>
        </authorList>
    </citation>
    <scope>NUCLEOTIDE SEQUENCE [LARGE SCALE GENOMIC DNA]</scope>
    <source>
        <strain evidence="2 3">Ar51</strain>
    </source>
</reference>
<feature type="transmembrane region" description="Helical" evidence="1">
    <location>
        <begin position="295"/>
        <end position="321"/>
    </location>
</feature>
<accession>A0A0U3FKJ5</accession>
<keyword evidence="1" id="KW-0812">Transmembrane</keyword>
<feature type="transmembrane region" description="Helical" evidence="1">
    <location>
        <begin position="374"/>
        <end position="395"/>
    </location>
</feature>
<feature type="transmembrane region" description="Helical" evidence="1">
    <location>
        <begin position="422"/>
        <end position="443"/>
    </location>
</feature>
<organism evidence="2">
    <name type="scientific">Pseudarthrobacter sulfonivorans</name>
    <dbReference type="NCBI Taxonomy" id="121292"/>
    <lineage>
        <taxon>Bacteria</taxon>
        <taxon>Bacillati</taxon>
        <taxon>Actinomycetota</taxon>
        <taxon>Actinomycetes</taxon>
        <taxon>Micrococcales</taxon>
        <taxon>Micrococcaceae</taxon>
        <taxon>Pseudarthrobacter</taxon>
    </lineage>
</organism>
<protein>
    <submittedName>
        <fullName evidence="2">Uncharacterized protein</fullName>
    </submittedName>
</protein>
<evidence type="ECO:0000256" key="1">
    <source>
        <dbReference type="SAM" id="Phobius"/>
    </source>
</evidence>
<feature type="transmembrane region" description="Helical" evidence="1">
    <location>
        <begin position="31"/>
        <end position="52"/>
    </location>
</feature>
<name>A0A0U3FKJ5_9MICC</name>
<dbReference type="EMBL" id="CP013747">
    <property type="protein sequence ID" value="ALV44025.1"/>
    <property type="molecule type" value="Genomic_DNA"/>
</dbReference>
<evidence type="ECO:0000313" key="3">
    <source>
        <dbReference type="Proteomes" id="UP000065151"/>
    </source>
</evidence>
<feature type="transmembrane region" description="Helical" evidence="1">
    <location>
        <begin position="162"/>
        <end position="186"/>
    </location>
</feature>
<keyword evidence="1" id="KW-0472">Membrane</keyword>
<feature type="transmembrane region" description="Helical" evidence="1">
    <location>
        <begin position="245"/>
        <end position="264"/>
    </location>
</feature>
<feature type="transmembrane region" description="Helical" evidence="1">
    <location>
        <begin position="333"/>
        <end position="353"/>
    </location>
</feature>
<keyword evidence="1" id="KW-1133">Transmembrane helix</keyword>
<feature type="transmembrane region" description="Helical" evidence="1">
    <location>
        <begin position="214"/>
        <end position="233"/>
    </location>
</feature>
<gene>
    <name evidence="2" type="ORF">AU252_16625</name>
</gene>
<evidence type="ECO:0000313" key="2">
    <source>
        <dbReference type="EMBL" id="ALV44025.1"/>
    </source>
</evidence>
<proteinExistence type="predicted"/>
<feature type="transmembrane region" description="Helical" evidence="1">
    <location>
        <begin position="506"/>
        <end position="526"/>
    </location>
</feature>
<dbReference type="AlphaFoldDB" id="A0A0U3FKJ5"/>
<dbReference type="KEGG" id="psul:AU252_16625"/>
<dbReference type="Proteomes" id="UP000065151">
    <property type="component" value="Chromosome"/>
</dbReference>
<sequence length="547" mass="56196">MLAAGLYLLLRWVIRAPGGGTTAVTVSQHALWIGVIGWLASSLQAAGTAGIIPAGNTSPTLATPTSILGALAWPVLGCLAVHAVGQLSYPGPRLPRRLASLEIRRIRDFLPRPLAWTVAAIFVGSALQIGFVAGLPAYDAIPYGALQEGPSSFRRIGGDGRIQGYILAACLGAAWLTLALGTALVLKLISHRRQLEALDAPESDLLRTIAMNRLLRTVATIAAGLAAVAGNFAARPDPAANVSSWTNPAGFAAFVVLLVMWGWAPPKLPSVQVNGNGNRAALSESPAAAHPATRLVVSLGAAMGFTPVAAAVLGLFVPGLYFPGANLPGLPMLFVALMAAAVLLVAGAGELLLQRSYGTHGIPRTWPRQVVSPALLTTAIVAVVLFVAITVLTAAGEWELREAGLDGFLRPGGTPPDGSPGWVIAAVATAAVAAIASLPVVAARRRRSISTDIHGLDAALRAITVHRVVRTFAAFCTAQAGVLLMTASQAWPPLLGLPATTWAAPWQPAIIAGALLAAAGVLIAVIPVKGFARTPAAAAKPVPERVP</sequence>
<feature type="transmembrane region" description="Helical" evidence="1">
    <location>
        <begin position="114"/>
        <end position="138"/>
    </location>
</feature>
<dbReference type="STRING" id="121292.AU252_16625"/>
<feature type="transmembrane region" description="Helical" evidence="1">
    <location>
        <begin position="468"/>
        <end position="486"/>
    </location>
</feature>